<keyword evidence="8" id="KW-0472">Membrane</keyword>
<keyword evidence="7" id="KW-1278">Translocase</keyword>
<dbReference type="CDD" id="cd03230">
    <property type="entry name" value="ABC_DR_subfamily_A"/>
    <property type="match status" value="1"/>
</dbReference>
<proteinExistence type="inferred from homology"/>
<keyword evidence="3" id="KW-0813">Transport</keyword>
<dbReference type="FunFam" id="3.40.50.300:FF:000589">
    <property type="entry name" value="ABC transporter, ATP-binding subunit"/>
    <property type="match status" value="1"/>
</dbReference>
<comment type="subcellular location">
    <subcellularLocation>
        <location evidence="1">Cell membrane</location>
    </subcellularLocation>
</comment>
<evidence type="ECO:0000256" key="3">
    <source>
        <dbReference type="ARBA" id="ARBA00022448"/>
    </source>
</evidence>
<dbReference type="InterPro" id="IPR050763">
    <property type="entry name" value="ABC_transporter_ATP-binding"/>
</dbReference>
<dbReference type="EMBL" id="JACATZ010000001">
    <property type="protein sequence ID" value="NWJ45039.1"/>
    <property type="molecule type" value="Genomic_DNA"/>
</dbReference>
<dbReference type="Proteomes" id="UP001431572">
    <property type="component" value="Chromosome 1"/>
</dbReference>
<reference evidence="11" key="2">
    <citation type="journal article" date="2024" name="Nature">
        <title>Anoxygenic phototroph of the Chloroflexota uses a type I reaction centre.</title>
        <authorList>
            <person name="Tsuji J.M."/>
            <person name="Shaw N.A."/>
            <person name="Nagashima S."/>
            <person name="Venkiteswaran J.J."/>
            <person name="Schiff S.L."/>
            <person name="Watanabe T."/>
            <person name="Fukui M."/>
            <person name="Hanada S."/>
            <person name="Tank M."/>
            <person name="Neufeld J.D."/>
        </authorList>
    </citation>
    <scope>NUCLEOTIDE SEQUENCE</scope>
    <source>
        <strain evidence="11">L227-S17</strain>
    </source>
</reference>
<dbReference type="InterPro" id="IPR017871">
    <property type="entry name" value="ABC_transporter-like_CS"/>
</dbReference>
<organism evidence="10 12">
    <name type="scientific">Candidatus Chlorohelix allophototropha</name>
    <dbReference type="NCBI Taxonomy" id="3003348"/>
    <lineage>
        <taxon>Bacteria</taxon>
        <taxon>Bacillati</taxon>
        <taxon>Chloroflexota</taxon>
        <taxon>Chloroflexia</taxon>
        <taxon>Candidatus Chloroheliales</taxon>
        <taxon>Candidatus Chloroheliaceae</taxon>
        <taxon>Candidatus Chlorohelix</taxon>
    </lineage>
</organism>
<keyword evidence="5" id="KW-0547">Nucleotide-binding</keyword>
<dbReference type="InterPro" id="IPR003439">
    <property type="entry name" value="ABC_transporter-like_ATP-bd"/>
</dbReference>
<reference evidence="10 12" key="1">
    <citation type="submission" date="2020-06" db="EMBL/GenBank/DDBJ databases">
        <title>Anoxygenic phototrophic Chloroflexota member uses a Type I reaction center.</title>
        <authorList>
            <person name="Tsuji J.M."/>
            <person name="Shaw N.A."/>
            <person name="Nagashima S."/>
            <person name="Venkiteswaran J."/>
            <person name="Schiff S.L."/>
            <person name="Hanada S."/>
            <person name="Tank M."/>
            <person name="Neufeld J.D."/>
        </authorList>
    </citation>
    <scope>NUCLEOTIDE SEQUENCE [LARGE SCALE GENOMIC DNA]</scope>
    <source>
        <strain evidence="10">L227-S17</strain>
    </source>
</reference>
<dbReference type="PANTHER" id="PTHR42711:SF5">
    <property type="entry name" value="ABC TRANSPORTER ATP-BINDING PROTEIN NATA"/>
    <property type="match status" value="1"/>
</dbReference>
<dbReference type="GO" id="GO:0016887">
    <property type="term" value="F:ATP hydrolysis activity"/>
    <property type="evidence" value="ECO:0007669"/>
    <property type="project" value="InterPro"/>
</dbReference>
<dbReference type="PROSITE" id="PS00211">
    <property type="entry name" value="ABC_TRANSPORTER_1"/>
    <property type="match status" value="1"/>
</dbReference>
<evidence type="ECO:0000313" key="10">
    <source>
        <dbReference type="EMBL" id="NWJ45039.1"/>
    </source>
</evidence>
<dbReference type="InterPro" id="IPR003593">
    <property type="entry name" value="AAA+_ATPase"/>
</dbReference>
<gene>
    <name evidence="10" type="ORF">HXX08_04085</name>
    <name evidence="11" type="ORF">OZ401_000165</name>
</gene>
<name>A0A8T7LZN0_9CHLR</name>
<dbReference type="Proteomes" id="UP000521676">
    <property type="component" value="Unassembled WGS sequence"/>
</dbReference>
<evidence type="ECO:0000313" key="12">
    <source>
        <dbReference type="Proteomes" id="UP000521676"/>
    </source>
</evidence>
<dbReference type="AlphaFoldDB" id="A0A8T7LZN0"/>
<dbReference type="PANTHER" id="PTHR42711">
    <property type="entry name" value="ABC TRANSPORTER ATP-BINDING PROTEIN"/>
    <property type="match status" value="1"/>
</dbReference>
<evidence type="ECO:0000256" key="1">
    <source>
        <dbReference type="ARBA" id="ARBA00004236"/>
    </source>
</evidence>
<dbReference type="GO" id="GO:0005524">
    <property type="term" value="F:ATP binding"/>
    <property type="evidence" value="ECO:0007669"/>
    <property type="project" value="UniProtKB-KW"/>
</dbReference>
<dbReference type="RefSeq" id="WP_341468813.1">
    <property type="nucleotide sequence ID" value="NZ_CP128399.1"/>
</dbReference>
<accession>A0A8T7LZN0</accession>
<evidence type="ECO:0000256" key="5">
    <source>
        <dbReference type="ARBA" id="ARBA00022741"/>
    </source>
</evidence>
<evidence type="ECO:0000256" key="6">
    <source>
        <dbReference type="ARBA" id="ARBA00022840"/>
    </source>
</evidence>
<feature type="domain" description="ABC transporter" evidence="9">
    <location>
        <begin position="21"/>
        <end position="251"/>
    </location>
</feature>
<dbReference type="Pfam" id="PF00005">
    <property type="entry name" value="ABC_tran"/>
    <property type="match status" value="1"/>
</dbReference>
<dbReference type="InterPro" id="IPR027417">
    <property type="entry name" value="P-loop_NTPase"/>
</dbReference>
<dbReference type="SUPFAM" id="SSF52540">
    <property type="entry name" value="P-loop containing nucleoside triphosphate hydrolases"/>
    <property type="match status" value="1"/>
</dbReference>
<keyword evidence="4" id="KW-1003">Cell membrane</keyword>
<dbReference type="GO" id="GO:0005886">
    <property type="term" value="C:plasma membrane"/>
    <property type="evidence" value="ECO:0007669"/>
    <property type="project" value="UniProtKB-SubCell"/>
</dbReference>
<evidence type="ECO:0000256" key="2">
    <source>
        <dbReference type="ARBA" id="ARBA00005417"/>
    </source>
</evidence>
<dbReference type="PROSITE" id="PS50893">
    <property type="entry name" value="ABC_TRANSPORTER_2"/>
    <property type="match status" value="1"/>
</dbReference>
<evidence type="ECO:0000256" key="4">
    <source>
        <dbReference type="ARBA" id="ARBA00022475"/>
    </source>
</evidence>
<evidence type="ECO:0000259" key="9">
    <source>
        <dbReference type="PROSITE" id="PS50893"/>
    </source>
</evidence>
<dbReference type="EMBL" id="CP128399">
    <property type="protein sequence ID" value="WJW66920.1"/>
    <property type="molecule type" value="Genomic_DNA"/>
</dbReference>
<evidence type="ECO:0000256" key="7">
    <source>
        <dbReference type="ARBA" id="ARBA00022967"/>
    </source>
</evidence>
<keyword evidence="13" id="KW-1185">Reference proteome</keyword>
<comment type="similarity">
    <text evidence="2">Belongs to the ABC transporter superfamily.</text>
</comment>
<dbReference type="SMART" id="SM00382">
    <property type="entry name" value="AAA"/>
    <property type="match status" value="1"/>
</dbReference>
<protein>
    <submittedName>
        <fullName evidence="10">ABC transporter ATP-binding protein</fullName>
    </submittedName>
</protein>
<evidence type="ECO:0000313" key="13">
    <source>
        <dbReference type="Proteomes" id="UP001431572"/>
    </source>
</evidence>
<evidence type="ECO:0000313" key="11">
    <source>
        <dbReference type="EMBL" id="WJW66920.1"/>
    </source>
</evidence>
<evidence type="ECO:0000256" key="8">
    <source>
        <dbReference type="ARBA" id="ARBA00023136"/>
    </source>
</evidence>
<dbReference type="Gene3D" id="3.40.50.300">
    <property type="entry name" value="P-loop containing nucleotide triphosphate hydrolases"/>
    <property type="match status" value="1"/>
</dbReference>
<sequence>MLAELSQIPAVNETNQTATALEVRNLNKTYGGKKAVDDVSLAVLKGEIFGILGPNGAGKTTMLEIIEGLRSPDSNPSTSIRVDNLNVLNSKDRAELRHRIGLQLQASALFDELTVRENLEMLAMLYRTSIPIKQLLKEYDLEEKAKSRLDTLSGGQKQRVVLAASLINNPSVLFLDEPTTALDPQARRNIWEIVLKERQSGKTIILTTHYMEEAEKLCDRVAIMDNARIVALGTPATLIQRYASAQRITCRFENGGLKEEVVKALPAVEKLFPISGGYNIYTGELTATLPALLHASQSHNAPLLEIVTQSPSLEDVFLNLTGKALRD</sequence>
<keyword evidence="6 10" id="KW-0067">ATP-binding</keyword>